<organism evidence="1 2">
    <name type="scientific">Canna indica</name>
    <name type="common">Indian-shot</name>
    <dbReference type="NCBI Taxonomy" id="4628"/>
    <lineage>
        <taxon>Eukaryota</taxon>
        <taxon>Viridiplantae</taxon>
        <taxon>Streptophyta</taxon>
        <taxon>Embryophyta</taxon>
        <taxon>Tracheophyta</taxon>
        <taxon>Spermatophyta</taxon>
        <taxon>Magnoliopsida</taxon>
        <taxon>Liliopsida</taxon>
        <taxon>Zingiberales</taxon>
        <taxon>Cannaceae</taxon>
        <taxon>Canna</taxon>
    </lineage>
</organism>
<protein>
    <submittedName>
        <fullName evidence="1">Uncharacterized protein</fullName>
    </submittedName>
</protein>
<evidence type="ECO:0000313" key="2">
    <source>
        <dbReference type="Proteomes" id="UP001327560"/>
    </source>
</evidence>
<name>A0AAQ3QJL1_9LILI</name>
<accession>A0AAQ3QJL1</accession>
<proteinExistence type="predicted"/>
<evidence type="ECO:0000313" key="1">
    <source>
        <dbReference type="EMBL" id="WOL15096.1"/>
    </source>
</evidence>
<keyword evidence="2" id="KW-1185">Reference proteome</keyword>
<dbReference type="Proteomes" id="UP001327560">
    <property type="component" value="Chromosome 7"/>
</dbReference>
<reference evidence="1 2" key="1">
    <citation type="submission" date="2023-10" db="EMBL/GenBank/DDBJ databases">
        <title>Chromosome-scale genome assembly provides insights into flower coloration mechanisms of Canna indica.</title>
        <authorList>
            <person name="Li C."/>
        </authorList>
    </citation>
    <scope>NUCLEOTIDE SEQUENCE [LARGE SCALE GENOMIC DNA]</scope>
    <source>
        <tissue evidence="1">Flower</tissue>
    </source>
</reference>
<gene>
    <name evidence="1" type="ORF">Cni_G23877</name>
</gene>
<sequence length="90" mass="9803">MLSASVSTSDHKLEFGATSELRKSKSLAVEVDTETKADVKVGGLKTKNMRIKVRCEGINVAMLKGKAAAITSSIGECQVKLHIKIWKWTL</sequence>
<dbReference type="EMBL" id="CP136896">
    <property type="protein sequence ID" value="WOL15096.1"/>
    <property type="molecule type" value="Genomic_DNA"/>
</dbReference>
<dbReference type="AlphaFoldDB" id="A0AAQ3QJL1"/>